<dbReference type="GO" id="GO:0012505">
    <property type="term" value="C:endomembrane system"/>
    <property type="evidence" value="ECO:0007669"/>
    <property type="project" value="UniProtKB-SubCell"/>
</dbReference>
<evidence type="ECO:0000256" key="2">
    <source>
        <dbReference type="ARBA" id="ARBA00007049"/>
    </source>
</evidence>
<accession>A0A6A6GZE1</accession>
<reference evidence="7" key="1">
    <citation type="journal article" date="2020" name="Stud. Mycol.">
        <title>101 Dothideomycetes genomes: a test case for predicting lifestyles and emergence of pathogens.</title>
        <authorList>
            <person name="Haridas S."/>
            <person name="Albert R."/>
            <person name="Binder M."/>
            <person name="Bloem J."/>
            <person name="Labutti K."/>
            <person name="Salamov A."/>
            <person name="Andreopoulos B."/>
            <person name="Baker S."/>
            <person name="Barry K."/>
            <person name="Bills G."/>
            <person name="Bluhm B."/>
            <person name="Cannon C."/>
            <person name="Castanera R."/>
            <person name="Culley D."/>
            <person name="Daum C."/>
            <person name="Ezra D."/>
            <person name="Gonzalez J."/>
            <person name="Henrissat B."/>
            <person name="Kuo A."/>
            <person name="Liang C."/>
            <person name="Lipzen A."/>
            <person name="Lutzoni F."/>
            <person name="Magnuson J."/>
            <person name="Mondo S."/>
            <person name="Nolan M."/>
            <person name="Ohm R."/>
            <person name="Pangilinan J."/>
            <person name="Park H.-J."/>
            <person name="Ramirez L."/>
            <person name="Alfaro M."/>
            <person name="Sun H."/>
            <person name="Tritt A."/>
            <person name="Yoshinaga Y."/>
            <person name="Zwiers L.-H."/>
            <person name="Turgeon B."/>
            <person name="Goodwin S."/>
            <person name="Spatafora J."/>
            <person name="Crous P."/>
            <person name="Grigoriev I."/>
        </authorList>
    </citation>
    <scope>NUCLEOTIDE SEQUENCE</scope>
    <source>
        <strain evidence="7">Tuck. ex Michener</strain>
    </source>
</reference>
<evidence type="ECO:0000256" key="4">
    <source>
        <dbReference type="ARBA" id="ARBA00022989"/>
    </source>
</evidence>
<protein>
    <submittedName>
        <fullName evidence="7">DUF125-domain-containing protein</fullName>
    </submittedName>
</protein>
<name>A0A6A6GZE1_VIRVR</name>
<evidence type="ECO:0000256" key="5">
    <source>
        <dbReference type="ARBA" id="ARBA00023136"/>
    </source>
</evidence>
<feature type="transmembrane region" description="Helical" evidence="6">
    <location>
        <begin position="241"/>
        <end position="264"/>
    </location>
</feature>
<organism evidence="7 8">
    <name type="scientific">Viridothelium virens</name>
    <name type="common">Speckled blister lichen</name>
    <name type="synonym">Trypethelium virens</name>
    <dbReference type="NCBI Taxonomy" id="1048519"/>
    <lineage>
        <taxon>Eukaryota</taxon>
        <taxon>Fungi</taxon>
        <taxon>Dikarya</taxon>
        <taxon>Ascomycota</taxon>
        <taxon>Pezizomycotina</taxon>
        <taxon>Dothideomycetes</taxon>
        <taxon>Dothideomycetes incertae sedis</taxon>
        <taxon>Trypetheliales</taxon>
        <taxon>Trypetheliaceae</taxon>
        <taxon>Viridothelium</taxon>
    </lineage>
</organism>
<dbReference type="InterPro" id="IPR008217">
    <property type="entry name" value="Ccc1_fam"/>
</dbReference>
<evidence type="ECO:0000313" key="8">
    <source>
        <dbReference type="Proteomes" id="UP000800092"/>
    </source>
</evidence>
<dbReference type="PANTHER" id="PTHR31851">
    <property type="entry name" value="FE(2+)/MN(2+) TRANSPORTER PCL1"/>
    <property type="match status" value="1"/>
</dbReference>
<dbReference type="GO" id="GO:0005384">
    <property type="term" value="F:manganese ion transmembrane transporter activity"/>
    <property type="evidence" value="ECO:0007669"/>
    <property type="project" value="InterPro"/>
</dbReference>
<keyword evidence="8" id="KW-1185">Reference proteome</keyword>
<gene>
    <name evidence="7" type="ORF">EV356DRAFT_526222</name>
</gene>
<sequence>MSLVLLKNLVFRGKQSGKERYGGKYSRLCDDDLESASVSSSSDLCSFEDEDTSKEKIPAERSIKTLIPTPRISPRVISDATIGLSDGLTVPFALTAGLSTLGSTHIVIYGGLAELSAGAISMGLGGYLASRGEADAHAATLNSTKSLIRDSPSSTADLIHTTFDGLDLPSELLHSLSAHLATTSEEKQLDFLMRFHHSASSSPTPVSRAYISALTIAAGYFIGGFTPLLPYLLVPSQKVVLAFWCSVALMIVALFAFGAVKTVLVGGAESREVRRWVSGGAEMVVLGGVAAGAAMGFVRAFGGE</sequence>
<dbReference type="EMBL" id="ML991830">
    <property type="protein sequence ID" value="KAF2231194.1"/>
    <property type="molecule type" value="Genomic_DNA"/>
</dbReference>
<feature type="transmembrane region" description="Helical" evidence="6">
    <location>
        <begin position="276"/>
        <end position="298"/>
    </location>
</feature>
<dbReference type="OrthoDB" id="73465at2759"/>
<evidence type="ECO:0000313" key="7">
    <source>
        <dbReference type="EMBL" id="KAF2231194.1"/>
    </source>
</evidence>
<evidence type="ECO:0000256" key="1">
    <source>
        <dbReference type="ARBA" id="ARBA00004127"/>
    </source>
</evidence>
<dbReference type="AlphaFoldDB" id="A0A6A6GZE1"/>
<evidence type="ECO:0000256" key="6">
    <source>
        <dbReference type="SAM" id="Phobius"/>
    </source>
</evidence>
<keyword evidence="5 6" id="KW-0472">Membrane</keyword>
<keyword evidence="4 6" id="KW-1133">Transmembrane helix</keyword>
<dbReference type="Pfam" id="PF01988">
    <property type="entry name" value="VIT1"/>
    <property type="match status" value="1"/>
</dbReference>
<feature type="transmembrane region" description="Helical" evidence="6">
    <location>
        <begin position="209"/>
        <end position="229"/>
    </location>
</feature>
<proteinExistence type="inferred from homology"/>
<dbReference type="GO" id="GO:0030026">
    <property type="term" value="P:intracellular manganese ion homeostasis"/>
    <property type="evidence" value="ECO:0007669"/>
    <property type="project" value="InterPro"/>
</dbReference>
<comment type="similarity">
    <text evidence="2">Belongs to the CCC1 family.</text>
</comment>
<evidence type="ECO:0000256" key="3">
    <source>
        <dbReference type="ARBA" id="ARBA00022692"/>
    </source>
</evidence>
<comment type="subcellular location">
    <subcellularLocation>
        <location evidence="1">Endomembrane system</location>
        <topology evidence="1">Multi-pass membrane protein</topology>
    </subcellularLocation>
</comment>
<dbReference type="Proteomes" id="UP000800092">
    <property type="component" value="Unassembled WGS sequence"/>
</dbReference>
<keyword evidence="3 6" id="KW-0812">Transmembrane</keyword>